<protein>
    <submittedName>
        <fullName evidence="2">Uncharacterized protein</fullName>
    </submittedName>
</protein>
<feature type="non-terminal residue" evidence="2">
    <location>
        <position position="136"/>
    </location>
</feature>
<name>A0A9N9ZA42_9HYPO</name>
<reference evidence="2" key="1">
    <citation type="submission" date="2021-10" db="EMBL/GenBank/DDBJ databases">
        <authorList>
            <person name="Piombo E."/>
        </authorList>
    </citation>
    <scope>NUCLEOTIDE SEQUENCE</scope>
</reference>
<evidence type="ECO:0000313" key="3">
    <source>
        <dbReference type="Proteomes" id="UP000775872"/>
    </source>
</evidence>
<feature type="compositionally biased region" description="Basic and acidic residues" evidence="1">
    <location>
        <begin position="20"/>
        <end position="39"/>
    </location>
</feature>
<sequence>MHEALDLARHGDDNVNAAELHLEQFQHWEEELRQRREEGVSSPTDSEDESETDEQGITSTDEKEWAKNHSDDEETASVTELCEVNEWMKKFHQYVPKDAWQPSTLEELFSYIPKNANWYHELEQRVNQAKNDRNHL</sequence>
<feature type="compositionally biased region" description="Basic and acidic residues" evidence="1">
    <location>
        <begin position="60"/>
        <end position="70"/>
    </location>
</feature>
<feature type="compositionally biased region" description="Basic and acidic residues" evidence="1">
    <location>
        <begin position="1"/>
        <end position="13"/>
    </location>
</feature>
<dbReference type="Proteomes" id="UP000775872">
    <property type="component" value="Unassembled WGS sequence"/>
</dbReference>
<evidence type="ECO:0000313" key="2">
    <source>
        <dbReference type="EMBL" id="CAH0051590.1"/>
    </source>
</evidence>
<dbReference type="EMBL" id="CABFOC020000041">
    <property type="protein sequence ID" value="CAH0051590.1"/>
    <property type="molecule type" value="Genomic_DNA"/>
</dbReference>
<comment type="caution">
    <text evidence="2">The sequence shown here is derived from an EMBL/GenBank/DDBJ whole genome shotgun (WGS) entry which is preliminary data.</text>
</comment>
<organism evidence="2 3">
    <name type="scientific">Clonostachys solani</name>
    <dbReference type="NCBI Taxonomy" id="160281"/>
    <lineage>
        <taxon>Eukaryota</taxon>
        <taxon>Fungi</taxon>
        <taxon>Dikarya</taxon>
        <taxon>Ascomycota</taxon>
        <taxon>Pezizomycotina</taxon>
        <taxon>Sordariomycetes</taxon>
        <taxon>Hypocreomycetidae</taxon>
        <taxon>Hypocreales</taxon>
        <taxon>Bionectriaceae</taxon>
        <taxon>Clonostachys</taxon>
    </lineage>
</organism>
<keyword evidence="3" id="KW-1185">Reference proteome</keyword>
<dbReference type="AlphaFoldDB" id="A0A9N9ZA42"/>
<feature type="region of interest" description="Disordered" evidence="1">
    <location>
        <begin position="1"/>
        <end position="77"/>
    </location>
</feature>
<proteinExistence type="predicted"/>
<evidence type="ECO:0000256" key="1">
    <source>
        <dbReference type="SAM" id="MobiDB-lite"/>
    </source>
</evidence>
<gene>
    <name evidence="2" type="ORF">CSOL1703_00017933</name>
</gene>
<accession>A0A9N9ZA42</accession>
<feature type="compositionally biased region" description="Acidic residues" evidence="1">
    <location>
        <begin position="45"/>
        <end position="54"/>
    </location>
</feature>